<keyword evidence="2" id="KW-1185">Reference proteome</keyword>
<sequence length="124" mass="14210">MLAAYDQEAHTLRPEVRELLGGRAYNPRHRRDAKPLLPYDESIWKSLHEVCRAEIQEAWSQFRGARAAAEKGRDPYQHGWSYETLCWWMVRHGPGTTPRYEGKAVGRLTEGIACSAQMIFPVAV</sequence>
<organism evidence="1 2">
    <name type="scientific">Streptomyces spororaveus</name>
    <dbReference type="NCBI Taxonomy" id="284039"/>
    <lineage>
        <taxon>Bacteria</taxon>
        <taxon>Bacillati</taxon>
        <taxon>Actinomycetota</taxon>
        <taxon>Actinomycetes</taxon>
        <taxon>Kitasatosporales</taxon>
        <taxon>Streptomycetaceae</taxon>
        <taxon>Streptomyces</taxon>
    </lineage>
</organism>
<reference evidence="2" key="1">
    <citation type="submission" date="2023-07" db="EMBL/GenBank/DDBJ databases">
        <title>Whole genome shotgun sequence of Streptomyces spororaveus NBRC 15456.</title>
        <authorList>
            <person name="Komaki H."/>
            <person name="Tamura T."/>
        </authorList>
    </citation>
    <scope>NUCLEOTIDE SEQUENCE [LARGE SCALE GENOMIC DNA]</scope>
    <source>
        <strain evidence="2">NBRC 15456</strain>
    </source>
</reference>
<comment type="caution">
    <text evidence="1">The sequence shown here is derived from an EMBL/GenBank/DDBJ whole genome shotgun (WGS) entry which is preliminary data.</text>
</comment>
<dbReference type="RefSeq" id="WP_202198329.1">
    <property type="nucleotide sequence ID" value="NZ_BAAATO010000093.1"/>
</dbReference>
<protein>
    <submittedName>
        <fullName evidence="1">Uncharacterized protein</fullName>
    </submittedName>
</protein>
<dbReference type="Proteomes" id="UP000608522">
    <property type="component" value="Unassembled WGS sequence"/>
</dbReference>
<dbReference type="EMBL" id="BNED01000005">
    <property type="protein sequence ID" value="GHI76019.1"/>
    <property type="molecule type" value="Genomic_DNA"/>
</dbReference>
<name>A0ABQ3T6K0_9ACTN</name>
<proteinExistence type="predicted"/>
<gene>
    <name evidence="1" type="ORF">Sspor_15800</name>
</gene>
<evidence type="ECO:0000313" key="1">
    <source>
        <dbReference type="EMBL" id="GHI76019.1"/>
    </source>
</evidence>
<accession>A0ABQ3T6K0</accession>
<evidence type="ECO:0000313" key="2">
    <source>
        <dbReference type="Proteomes" id="UP000608522"/>
    </source>
</evidence>